<keyword evidence="2" id="KW-1185">Reference proteome</keyword>
<accession>A0A1M5MZS9</accession>
<reference evidence="1 2" key="1">
    <citation type="submission" date="2016-11" db="EMBL/GenBank/DDBJ databases">
        <authorList>
            <person name="Jaros S."/>
            <person name="Januszkiewicz K."/>
            <person name="Wedrychowicz H."/>
        </authorList>
    </citation>
    <scope>NUCLEOTIDE SEQUENCE [LARGE SCALE GENOMIC DNA]</scope>
    <source>
        <strain evidence="1 2">IBRC-M 10683</strain>
    </source>
</reference>
<sequence>MKQIKMGSWTVEVDVEKTIAFYETYYLITEDCNCDYCVNYVRACDSFPREVMELFSMFGIDPRKEGEVFELSETEDGLHIYNGFYHFVGRIIESPDDDQLENFRPDTSIEISFDEQIDLLPESFPSPVVQLIFQLNIPWLLDS</sequence>
<protein>
    <submittedName>
        <fullName evidence="1">Uncharacterized protein</fullName>
    </submittedName>
</protein>
<dbReference type="STRING" id="930117.SAMN05216225_10688"/>
<dbReference type="RefSeq" id="WP_072891956.1">
    <property type="nucleotide sequence ID" value="NZ_FQVW01000068.1"/>
</dbReference>
<name>A0A1M5MZS9_9BACI</name>
<gene>
    <name evidence="1" type="ORF">SAMN05216225_10688</name>
</gene>
<dbReference type="OrthoDB" id="1691135at2"/>
<dbReference type="AlphaFoldDB" id="A0A1M5MZS9"/>
<dbReference type="Proteomes" id="UP000183988">
    <property type="component" value="Unassembled WGS sequence"/>
</dbReference>
<dbReference type="EMBL" id="FQVW01000068">
    <property type="protein sequence ID" value="SHG82642.1"/>
    <property type="molecule type" value="Genomic_DNA"/>
</dbReference>
<organism evidence="1 2">
    <name type="scientific">Ornithinibacillus halophilus</name>
    <dbReference type="NCBI Taxonomy" id="930117"/>
    <lineage>
        <taxon>Bacteria</taxon>
        <taxon>Bacillati</taxon>
        <taxon>Bacillota</taxon>
        <taxon>Bacilli</taxon>
        <taxon>Bacillales</taxon>
        <taxon>Bacillaceae</taxon>
        <taxon>Ornithinibacillus</taxon>
    </lineage>
</organism>
<evidence type="ECO:0000313" key="1">
    <source>
        <dbReference type="EMBL" id="SHG82642.1"/>
    </source>
</evidence>
<evidence type="ECO:0000313" key="2">
    <source>
        <dbReference type="Proteomes" id="UP000183988"/>
    </source>
</evidence>
<proteinExistence type="predicted"/>